<reference evidence="1 2" key="1">
    <citation type="journal article" date="2012" name="Stand. Genomic Sci.">
        <title>Complete genome sequence of Terriglobus saanensis type strain SP1PR4(T), an Acidobacteria from tundra soil.</title>
        <authorList>
            <person name="Rawat S.R."/>
            <person name="Mannisto M.K."/>
            <person name="Starovoytov V."/>
            <person name="Goodwin L."/>
            <person name="Nolan M."/>
            <person name="Hauser L."/>
            <person name="Land M."/>
            <person name="Davenport K.W."/>
            <person name="Woyke T."/>
            <person name="Haggblom M.M."/>
        </authorList>
    </citation>
    <scope>NUCLEOTIDE SEQUENCE</scope>
    <source>
        <strain evidence="2">ATCC BAA-1853 / DSM 23119 / SP1PR4</strain>
    </source>
</reference>
<evidence type="ECO:0000313" key="2">
    <source>
        <dbReference type="Proteomes" id="UP000006844"/>
    </source>
</evidence>
<dbReference type="HOGENOM" id="CLU_120413_1_0_0"/>
<dbReference type="GO" id="GO:0005829">
    <property type="term" value="C:cytosol"/>
    <property type="evidence" value="ECO:0007669"/>
    <property type="project" value="TreeGrafter"/>
</dbReference>
<dbReference type="KEGG" id="tsa:AciPR4_0050"/>
<dbReference type="SUPFAM" id="SSF55298">
    <property type="entry name" value="YjgF-like"/>
    <property type="match status" value="1"/>
</dbReference>
<dbReference type="Proteomes" id="UP000006844">
    <property type="component" value="Chromosome"/>
</dbReference>
<dbReference type="STRING" id="401053.AciPR4_0050"/>
<name>E8UY81_TERSS</name>
<dbReference type="InterPro" id="IPR006175">
    <property type="entry name" value="YjgF/YER057c/UK114"/>
</dbReference>
<dbReference type="InterPro" id="IPR035959">
    <property type="entry name" value="RutC-like_sf"/>
</dbReference>
<dbReference type="GO" id="GO:0019239">
    <property type="term" value="F:deaminase activity"/>
    <property type="evidence" value="ECO:0007669"/>
    <property type="project" value="TreeGrafter"/>
</dbReference>
<dbReference type="PANTHER" id="PTHR11803">
    <property type="entry name" value="2-IMINOBUTANOATE/2-IMINOPROPANOATE DEAMINASE RIDA"/>
    <property type="match status" value="1"/>
</dbReference>
<sequence>MGWPFQGYLGRMTTKHLLLLTVALVGPMTVSAQNTKRIPLPASQNPSNADLPISAAVWAGDTLYVSGWLDPELKIHTDTTSQTVGLIKDIQKFLESQKLTLSDVVMMHVYLGGDPAKDGKMDFAGMMAGYTQFFGTKDQPNKPARSTVQVILPAGARGALIEIDLVAVRPK</sequence>
<dbReference type="eggNOG" id="COG0251">
    <property type="taxonomic scope" value="Bacteria"/>
</dbReference>
<dbReference type="AlphaFoldDB" id="E8UY81"/>
<dbReference type="Gene3D" id="3.30.1330.40">
    <property type="entry name" value="RutC-like"/>
    <property type="match status" value="1"/>
</dbReference>
<keyword evidence="2" id="KW-1185">Reference proteome</keyword>
<gene>
    <name evidence="1" type="ordered locus">AciPR4_0050</name>
</gene>
<protein>
    <submittedName>
        <fullName evidence="1">Endoribonuclease L-PSP</fullName>
    </submittedName>
</protein>
<dbReference type="EMBL" id="CP002467">
    <property type="protein sequence ID" value="ADV80891.1"/>
    <property type="molecule type" value="Genomic_DNA"/>
</dbReference>
<accession>E8UY81</accession>
<evidence type="ECO:0000313" key="1">
    <source>
        <dbReference type="EMBL" id="ADV80891.1"/>
    </source>
</evidence>
<dbReference type="Pfam" id="PF01042">
    <property type="entry name" value="Ribonuc_L-PSP"/>
    <property type="match status" value="1"/>
</dbReference>
<dbReference type="RefSeq" id="WP_013566624.1">
    <property type="nucleotide sequence ID" value="NC_014963.1"/>
</dbReference>
<dbReference type="PANTHER" id="PTHR11803:SF59">
    <property type="entry name" value="ENDORIBONUCLEASE"/>
    <property type="match status" value="1"/>
</dbReference>
<proteinExistence type="predicted"/>
<organism evidence="1 2">
    <name type="scientific">Terriglobus saanensis (strain ATCC BAA-1853 / DSM 23119 / SP1PR4)</name>
    <dbReference type="NCBI Taxonomy" id="401053"/>
    <lineage>
        <taxon>Bacteria</taxon>
        <taxon>Pseudomonadati</taxon>
        <taxon>Acidobacteriota</taxon>
        <taxon>Terriglobia</taxon>
        <taxon>Terriglobales</taxon>
        <taxon>Acidobacteriaceae</taxon>
        <taxon>Terriglobus</taxon>
    </lineage>
</organism>